<gene>
    <name evidence="2" type="ORF">GCM10010411_32780</name>
</gene>
<sequence>MSRRRLAAVTVASLTALSVTTISAVTSEANAAARRWTTKGSFTNIESGGTYAFYKDKKGRKRVRVDGWLRDRKKNGWAAGVQFEATRSGKARRSLVYFFSLKGKPADFDYKENKKYGLFFTSDHLSHLYVRECGVRPNKRETKKCGKWQKIY</sequence>
<organism evidence="2 3">
    <name type="scientific">Actinomadura fulvescens</name>
    <dbReference type="NCBI Taxonomy" id="46160"/>
    <lineage>
        <taxon>Bacteria</taxon>
        <taxon>Bacillati</taxon>
        <taxon>Actinomycetota</taxon>
        <taxon>Actinomycetes</taxon>
        <taxon>Streptosporangiales</taxon>
        <taxon>Thermomonosporaceae</taxon>
        <taxon>Actinomadura</taxon>
    </lineage>
</organism>
<dbReference type="Proteomes" id="UP001501509">
    <property type="component" value="Unassembled WGS sequence"/>
</dbReference>
<reference evidence="2 3" key="1">
    <citation type="journal article" date="2019" name="Int. J. Syst. Evol. Microbiol.">
        <title>The Global Catalogue of Microorganisms (GCM) 10K type strain sequencing project: providing services to taxonomists for standard genome sequencing and annotation.</title>
        <authorList>
            <consortium name="The Broad Institute Genomics Platform"/>
            <consortium name="The Broad Institute Genome Sequencing Center for Infectious Disease"/>
            <person name="Wu L."/>
            <person name="Ma J."/>
        </authorList>
    </citation>
    <scope>NUCLEOTIDE SEQUENCE [LARGE SCALE GENOMIC DNA]</scope>
    <source>
        <strain evidence="2 3">JCM 6833</strain>
    </source>
</reference>
<feature type="signal peptide" evidence="1">
    <location>
        <begin position="1"/>
        <end position="31"/>
    </location>
</feature>
<name>A0ABN3PR34_9ACTN</name>
<evidence type="ECO:0000313" key="2">
    <source>
        <dbReference type="EMBL" id="GAA2596777.1"/>
    </source>
</evidence>
<accession>A0ABN3PR34</accession>
<protein>
    <recommendedName>
        <fullName evidence="4">Secreted protein</fullName>
    </recommendedName>
</protein>
<dbReference type="RefSeq" id="WP_344541746.1">
    <property type="nucleotide sequence ID" value="NZ_BAAATD010000004.1"/>
</dbReference>
<dbReference type="EMBL" id="BAAATD010000004">
    <property type="protein sequence ID" value="GAA2596777.1"/>
    <property type="molecule type" value="Genomic_DNA"/>
</dbReference>
<evidence type="ECO:0008006" key="4">
    <source>
        <dbReference type="Google" id="ProtNLM"/>
    </source>
</evidence>
<comment type="caution">
    <text evidence="2">The sequence shown here is derived from an EMBL/GenBank/DDBJ whole genome shotgun (WGS) entry which is preliminary data.</text>
</comment>
<keyword evidence="3" id="KW-1185">Reference proteome</keyword>
<evidence type="ECO:0000256" key="1">
    <source>
        <dbReference type="SAM" id="SignalP"/>
    </source>
</evidence>
<evidence type="ECO:0000313" key="3">
    <source>
        <dbReference type="Proteomes" id="UP001501509"/>
    </source>
</evidence>
<proteinExistence type="predicted"/>
<feature type="chain" id="PRO_5047159624" description="Secreted protein" evidence="1">
    <location>
        <begin position="32"/>
        <end position="152"/>
    </location>
</feature>
<keyword evidence="1" id="KW-0732">Signal</keyword>